<gene>
    <name evidence="1" type="ORF">F4821DRAFT_76382</name>
</gene>
<proteinExistence type="predicted"/>
<reference evidence="1 2" key="1">
    <citation type="journal article" date="2022" name="New Phytol.">
        <title>Ecological generalism drives hyperdiversity of secondary metabolite gene clusters in xylarialean endophytes.</title>
        <authorList>
            <person name="Franco M.E.E."/>
            <person name="Wisecaver J.H."/>
            <person name="Arnold A.E."/>
            <person name="Ju Y.M."/>
            <person name="Slot J.C."/>
            <person name="Ahrendt S."/>
            <person name="Moore L.P."/>
            <person name="Eastman K.E."/>
            <person name="Scott K."/>
            <person name="Konkel Z."/>
            <person name="Mondo S.J."/>
            <person name="Kuo A."/>
            <person name="Hayes R.D."/>
            <person name="Haridas S."/>
            <person name="Andreopoulos B."/>
            <person name="Riley R."/>
            <person name="LaButti K."/>
            <person name="Pangilinan J."/>
            <person name="Lipzen A."/>
            <person name="Amirebrahimi M."/>
            <person name="Yan J."/>
            <person name="Adam C."/>
            <person name="Keymanesh K."/>
            <person name="Ng V."/>
            <person name="Louie K."/>
            <person name="Northen T."/>
            <person name="Drula E."/>
            <person name="Henrissat B."/>
            <person name="Hsieh H.M."/>
            <person name="Youens-Clark K."/>
            <person name="Lutzoni F."/>
            <person name="Miadlikowska J."/>
            <person name="Eastwood D.C."/>
            <person name="Hamelin R.C."/>
            <person name="Grigoriev I.V."/>
            <person name="U'Ren J.M."/>
        </authorList>
    </citation>
    <scope>NUCLEOTIDE SEQUENCE [LARGE SCALE GENOMIC DNA]</scope>
    <source>
        <strain evidence="1 2">ER1909</strain>
    </source>
</reference>
<keyword evidence="2" id="KW-1185">Reference proteome</keyword>
<sequence length="537" mass="57270">MAPKTAFVSVLFGTFNAVSAFWRMECHGRTGVARIDPIMDVGVIAPHVHVVHGSSGFSESATFDDLAGGSCTSCAVKQDMSAYWTPGVYFQDGDTGEFEIVRQVGGMLSYYLLRGENVTAFPPGFQMVSGSNYRRDYTLGDPKSPDPPQSDWAALKQTSQADLEQRAIGFNCLDYSKAPEPSLYRHYMPDKAWQDANCPDGLRIELAFPSCWNGEPTAEDHKSHMAYPDLVQDGTCPDTHPHRLVTLFYETIWNTTEQGKFLGRNGQFVISNGDPTGFGYHGDFMSGWDQDFLQEAIDTCTNESGDIRDCALFVDQGPLQDDEKQTSCLFDVPSALANENVLANNLQNLPGNIQIQTGPESATPAGTNVASAIVSAATSMLGDIFGGATTSTSSTLSTSSSSSTPLATSTSASLVSALGGAFLESATPSSAAATSPDFNVLASEAPSTSSSTISSSSPAAPTTTPAPVVASEPGVVYQIVSTQTITNGAQVQEIVWKEPVVYVTEDSVTTVTVPGANAGRKLRPRHAHQHGHHRRSF</sequence>
<protein>
    <submittedName>
        <fullName evidence="1">Uncharacterized protein</fullName>
    </submittedName>
</protein>
<name>A0ACC0DKP0_9PEZI</name>
<evidence type="ECO:0000313" key="1">
    <source>
        <dbReference type="EMBL" id="KAI6093158.1"/>
    </source>
</evidence>
<dbReference type="Proteomes" id="UP001497680">
    <property type="component" value="Unassembled WGS sequence"/>
</dbReference>
<comment type="caution">
    <text evidence="1">The sequence shown here is derived from an EMBL/GenBank/DDBJ whole genome shotgun (WGS) entry which is preliminary data.</text>
</comment>
<accession>A0ACC0DKP0</accession>
<dbReference type="EMBL" id="MU394281">
    <property type="protein sequence ID" value="KAI6093158.1"/>
    <property type="molecule type" value="Genomic_DNA"/>
</dbReference>
<organism evidence="1 2">
    <name type="scientific">Hypoxylon rubiginosum</name>
    <dbReference type="NCBI Taxonomy" id="110542"/>
    <lineage>
        <taxon>Eukaryota</taxon>
        <taxon>Fungi</taxon>
        <taxon>Dikarya</taxon>
        <taxon>Ascomycota</taxon>
        <taxon>Pezizomycotina</taxon>
        <taxon>Sordariomycetes</taxon>
        <taxon>Xylariomycetidae</taxon>
        <taxon>Xylariales</taxon>
        <taxon>Hypoxylaceae</taxon>
        <taxon>Hypoxylon</taxon>
    </lineage>
</organism>
<evidence type="ECO:0000313" key="2">
    <source>
        <dbReference type="Proteomes" id="UP001497680"/>
    </source>
</evidence>